<sequence length="54" mass="5950">MPRSNSGPIGGYRATLDQAEMQATIGFLNKGFNLFQFVLISVCFDFSFLTLSVV</sequence>
<gene>
    <name evidence="2" type="ORF">HLUCCA11_10770</name>
</gene>
<dbReference type="AlphaFoldDB" id="A0A0P8DG50"/>
<dbReference type="EMBL" id="LJZR01000012">
    <property type="protein sequence ID" value="KPQ35437.1"/>
    <property type="molecule type" value="Genomic_DNA"/>
</dbReference>
<comment type="caution">
    <text evidence="2">The sequence shown here is derived from an EMBL/GenBank/DDBJ whole genome shotgun (WGS) entry which is preliminary data.</text>
</comment>
<accession>A0A0P8DG50</accession>
<evidence type="ECO:0000313" key="3">
    <source>
        <dbReference type="Proteomes" id="UP000050465"/>
    </source>
</evidence>
<protein>
    <submittedName>
        <fullName evidence="2">Uncharacterized protein</fullName>
    </submittedName>
</protein>
<organism evidence="2 3">
    <name type="scientific">Phormidesmis priestleyi Ana</name>
    <dbReference type="NCBI Taxonomy" id="1666911"/>
    <lineage>
        <taxon>Bacteria</taxon>
        <taxon>Bacillati</taxon>
        <taxon>Cyanobacteriota</taxon>
        <taxon>Cyanophyceae</taxon>
        <taxon>Leptolyngbyales</taxon>
        <taxon>Leptolyngbyaceae</taxon>
        <taxon>Phormidesmis</taxon>
    </lineage>
</organism>
<keyword evidence="1" id="KW-0812">Transmembrane</keyword>
<name>A0A0P8DG50_9CYAN</name>
<feature type="transmembrane region" description="Helical" evidence="1">
    <location>
        <begin position="34"/>
        <end position="53"/>
    </location>
</feature>
<evidence type="ECO:0000313" key="2">
    <source>
        <dbReference type="EMBL" id="KPQ35437.1"/>
    </source>
</evidence>
<dbReference type="Proteomes" id="UP000050465">
    <property type="component" value="Unassembled WGS sequence"/>
</dbReference>
<evidence type="ECO:0000256" key="1">
    <source>
        <dbReference type="SAM" id="Phobius"/>
    </source>
</evidence>
<proteinExistence type="predicted"/>
<keyword evidence="1" id="KW-1133">Transmembrane helix</keyword>
<keyword evidence="1" id="KW-0472">Membrane</keyword>
<reference evidence="2 3" key="1">
    <citation type="submission" date="2015-09" db="EMBL/GenBank/DDBJ databases">
        <title>Identification and resolution of microdiversity through metagenomic sequencing of parallel consortia.</title>
        <authorList>
            <person name="Nelson W.C."/>
            <person name="Romine M.F."/>
            <person name="Lindemann S.R."/>
        </authorList>
    </citation>
    <scope>NUCLEOTIDE SEQUENCE [LARGE SCALE GENOMIC DNA]</scope>
    <source>
        <strain evidence="2">Ana</strain>
    </source>
</reference>